<dbReference type="AlphaFoldDB" id="A0A7T7RG02"/>
<accession>A0A7T7RG02</accession>
<gene>
    <name evidence="2" type="ORF">JEQ17_41335</name>
</gene>
<dbReference type="EMBL" id="CP066831">
    <property type="protein sequence ID" value="QQM45224.1"/>
    <property type="molecule type" value="Genomic_DNA"/>
</dbReference>
<proteinExistence type="predicted"/>
<keyword evidence="3" id="KW-1185">Reference proteome</keyword>
<protein>
    <submittedName>
        <fullName evidence="2">Uncharacterized protein</fullName>
    </submittedName>
</protein>
<evidence type="ECO:0000313" key="2">
    <source>
        <dbReference type="EMBL" id="QQM45224.1"/>
    </source>
</evidence>
<keyword evidence="1" id="KW-0472">Membrane</keyword>
<keyword evidence="1" id="KW-0812">Transmembrane</keyword>
<name>A0A7T7RG02_9ACTN</name>
<dbReference type="KEGG" id="slf:JEQ17_41335"/>
<evidence type="ECO:0000256" key="1">
    <source>
        <dbReference type="SAM" id="Phobius"/>
    </source>
</evidence>
<sequence>MNVSLDSAYWLGLAISVALPVLVGLVTTRVTHAGTKAVLLLALTAANGFLVELQAGGEGYDLGTAVTLTLVSFGTAVLSHFGLWKPTGVSGAAQDHLVTSRSALHSGS</sequence>
<dbReference type="Proteomes" id="UP000595636">
    <property type="component" value="Chromosome"/>
</dbReference>
<organism evidence="2 3">
    <name type="scientific">Streptomyces liliifuscus</name>
    <dbReference type="NCBI Taxonomy" id="2797636"/>
    <lineage>
        <taxon>Bacteria</taxon>
        <taxon>Bacillati</taxon>
        <taxon>Actinomycetota</taxon>
        <taxon>Actinomycetes</taxon>
        <taxon>Kitasatosporales</taxon>
        <taxon>Streptomycetaceae</taxon>
        <taxon>Streptomyces</taxon>
    </lineage>
</organism>
<evidence type="ECO:0000313" key="3">
    <source>
        <dbReference type="Proteomes" id="UP000595636"/>
    </source>
</evidence>
<feature type="transmembrane region" description="Helical" evidence="1">
    <location>
        <begin position="62"/>
        <end position="84"/>
    </location>
</feature>
<reference evidence="2 3" key="1">
    <citation type="submission" date="2020-12" db="EMBL/GenBank/DDBJ databases">
        <title>A novel species.</title>
        <authorList>
            <person name="Li K."/>
        </authorList>
    </citation>
    <scope>NUCLEOTIDE SEQUENCE [LARGE SCALE GENOMIC DNA]</scope>
    <source>
        <strain evidence="2 3">ZYC-3</strain>
    </source>
</reference>
<keyword evidence="1" id="KW-1133">Transmembrane helix</keyword>
<dbReference type="RefSeq" id="WP_200400033.1">
    <property type="nucleotide sequence ID" value="NZ_CP066831.1"/>
</dbReference>
<feature type="transmembrane region" description="Helical" evidence="1">
    <location>
        <begin position="7"/>
        <end position="26"/>
    </location>
</feature>